<dbReference type="PANTHER" id="PTHR13720">
    <property type="entry name" value="WD-40 REPEAT PROTEIN"/>
    <property type="match status" value="1"/>
</dbReference>
<evidence type="ECO:0000313" key="5">
    <source>
        <dbReference type="Proteomes" id="UP000678513"/>
    </source>
</evidence>
<evidence type="ECO:0000256" key="2">
    <source>
        <dbReference type="ARBA" id="ARBA00022737"/>
    </source>
</evidence>
<dbReference type="SMART" id="SM00320">
    <property type="entry name" value="WD40"/>
    <property type="match status" value="5"/>
</dbReference>
<keyword evidence="5" id="KW-1185">Reference proteome</keyword>
<dbReference type="Pfam" id="PF20703">
    <property type="entry name" value="nSTAND1"/>
    <property type="match status" value="1"/>
</dbReference>
<dbReference type="PANTHER" id="PTHR13720:SF33">
    <property type="entry name" value="HELP DOMAIN-CONTAINING PROTEIN"/>
    <property type="match status" value="1"/>
</dbReference>
<accession>A0ABX7Y2G7</accession>
<dbReference type="SUPFAM" id="SSF52540">
    <property type="entry name" value="P-loop containing nucleoside triphosphate hydrolases"/>
    <property type="match status" value="1"/>
</dbReference>
<dbReference type="InterPro" id="IPR049052">
    <property type="entry name" value="nSTAND1"/>
</dbReference>
<dbReference type="InterPro" id="IPR027417">
    <property type="entry name" value="P-loop_NTPase"/>
</dbReference>
<evidence type="ECO:0000313" key="4">
    <source>
        <dbReference type="EMBL" id="QUC07360.1"/>
    </source>
</evidence>
<dbReference type="SUPFAM" id="SSF63829">
    <property type="entry name" value="Calcium-dependent phosphotriesterase"/>
    <property type="match status" value="1"/>
</dbReference>
<keyword evidence="1" id="KW-0853">WD repeat</keyword>
<evidence type="ECO:0000256" key="1">
    <source>
        <dbReference type="ARBA" id="ARBA00022574"/>
    </source>
</evidence>
<dbReference type="InterPro" id="IPR011047">
    <property type="entry name" value="Quinoprotein_ADH-like_sf"/>
</dbReference>
<gene>
    <name evidence="4" type="ORF">J5A65_10485</name>
</gene>
<organism evidence="4 5">
    <name type="scientific">Arachnia rubra</name>
    <dbReference type="NCBI Taxonomy" id="1547448"/>
    <lineage>
        <taxon>Bacteria</taxon>
        <taxon>Bacillati</taxon>
        <taxon>Actinomycetota</taxon>
        <taxon>Actinomycetes</taxon>
        <taxon>Propionibacteriales</taxon>
        <taxon>Propionibacteriaceae</taxon>
        <taxon>Arachnia</taxon>
    </lineage>
</organism>
<reference evidence="4 5" key="1">
    <citation type="submission" date="2021-03" db="EMBL/GenBank/DDBJ databases">
        <title>Human Oral Microbial Genomes.</title>
        <authorList>
            <person name="Johnston C.D."/>
            <person name="Chen T."/>
            <person name="Dewhirst F.E."/>
        </authorList>
    </citation>
    <scope>NUCLEOTIDE SEQUENCE [LARGE SCALE GENOMIC DNA]</scope>
    <source>
        <strain evidence="4 5">DSMZ 100122</strain>
    </source>
</reference>
<dbReference type="Gene3D" id="2.130.10.10">
    <property type="entry name" value="YVTN repeat-like/Quinoprotein amine dehydrogenase"/>
    <property type="match status" value="2"/>
</dbReference>
<dbReference type="EMBL" id="CP072384">
    <property type="protein sequence ID" value="QUC07360.1"/>
    <property type="molecule type" value="Genomic_DNA"/>
</dbReference>
<evidence type="ECO:0000259" key="3">
    <source>
        <dbReference type="Pfam" id="PF20703"/>
    </source>
</evidence>
<proteinExistence type="predicted"/>
<name>A0ABX7Y2G7_9ACTN</name>
<keyword evidence="2" id="KW-0677">Repeat</keyword>
<protein>
    <recommendedName>
        <fullName evidence="3">Novel STAND NTPase 1 domain-containing protein</fullName>
    </recommendedName>
</protein>
<sequence>MLPPFSRSALTQQMAAARSRAGLSIRRAAAIAEVPASTAQGWLEGRHLPTPSLMPQFMKLLRALQLVTVQDEAAWAEAIDRMRRSSVVVEPPYVGLRPYTTAESGLFMGRERTLEELLTACAEAEPPRVVTLIGASGTGKSSLLAAGLIGRGTAPDGPLSSLIPAQLRVRDLLTWKVPPEASLLVVDQFEDLQHLDDDETEQLADILCQLPGHVVCVTGLNADAVGTVLRHPRLASFLATPVLIGPLTTAEYHQIIEAPARYHGRAVSPELVEVLIRDLHQYGYPDPGVVLPLLSNTLRHCWTASAGDTLTASSYLTSGGLWASLNDEAEAVLQALPPGGQQLVQRLMLSLVVVDAKQLLRRSIPFSSLSPQLVPVAEAFVASRLLSLREDQLSIAHEALLTRWHRLRSWVTQEEATLLVGRRIHMATRLWDEGGRKPEGLLPAEAVMWQSWSQSENAPVLTKDEREFIEASLATGRSHEAAQEAQLKRTRAQQHGALVIAAIAVVLAVVAAFLGVRSNGFAQQASTTARTAQAQQLALVSGQTRDTDPNEAAELAVASYRLEDNSQTRSSVIESAGTAAPQRVLGPTGNTMVATAPRDAAVLRGDSSGKLTLWRDGNLKTEPETIDTDGGQLFAVQPVLQDGRRLVIVAGQRTASVWDLTRAPRKLGEWATPGVTSYSTAWQGRVALIGNLHGEVLRINLEKPDHPEVLSTLQLGEDVAVMALTATPDLVAAGGPRGRLALFDSSGAALPDVQVGGQILSLDVSEDNTEILAGSSASNALLLGISGTSAQVARELPMKSGVHAVKHLGDRVVLGGSQGEAVVMDKTGQTIESSPVRSVITSIARGADGFLTGATDGTVALWRPPPVLLGSNGVKMHDVRQAGGRLIITTAAGPRVLDATTPGAHEMTVAPSPDGTGYLSHAASDATGRTLVTQSDDGKVVVLGANGDGYSVEQVIDETRAVIDLVISPDGRHLAIGHRSQAGYHLYRRTETGWSLQGSLHAWPGGLAFNSDGTLAAAMSADGTGFVVAAITDAGPEIRAEASLPGHLVPCTFDFSPSGQLAVGALNGEISLIDLADPASPQVSARLSDAHVSLERLRFSTDGTHLLATSVEGDLWAWETTPDAPALSLHIEHPAASIAGADFADGRLLLALSDGTAVSWPGEGAAAAADLCSRLGDPLTPQEWSRLAPGVPFMNGCS</sequence>
<dbReference type="SUPFAM" id="SSF50998">
    <property type="entry name" value="Quinoprotein alcohol dehydrogenase-like"/>
    <property type="match status" value="1"/>
</dbReference>
<dbReference type="InterPro" id="IPR001680">
    <property type="entry name" value="WD40_rpt"/>
</dbReference>
<dbReference type="RefSeq" id="WP_212321765.1">
    <property type="nucleotide sequence ID" value="NZ_CP072384.1"/>
</dbReference>
<dbReference type="InterPro" id="IPR015943">
    <property type="entry name" value="WD40/YVTN_repeat-like_dom_sf"/>
</dbReference>
<feature type="domain" description="Novel STAND NTPase 1" evidence="3">
    <location>
        <begin position="92"/>
        <end position="438"/>
    </location>
</feature>
<dbReference type="InterPro" id="IPR050630">
    <property type="entry name" value="WD_repeat_EMAP"/>
</dbReference>
<dbReference type="Proteomes" id="UP000678513">
    <property type="component" value="Chromosome"/>
</dbReference>